<dbReference type="KEGG" id="hdt:HYPDE_23293"/>
<reference evidence="1 2" key="1">
    <citation type="journal article" date="2013" name="Genome Announc.">
        <title>Genome sequences for three denitrifying bacterial strains isolated from a uranium- and nitrate-contaminated subsurface environment.</title>
        <authorList>
            <person name="Venkatramanan R."/>
            <person name="Prakash O."/>
            <person name="Woyke T."/>
            <person name="Chain P."/>
            <person name="Goodwin L.A."/>
            <person name="Watson D."/>
            <person name="Brooks S."/>
            <person name="Kostka J.E."/>
            <person name="Green S.J."/>
        </authorList>
    </citation>
    <scope>NUCLEOTIDE SEQUENCE [LARGE SCALE GENOMIC DNA]</scope>
    <source>
        <strain evidence="1 2">1NES1</strain>
    </source>
</reference>
<dbReference type="HOGENOM" id="CLU_1616787_0_0_5"/>
<evidence type="ECO:0000313" key="1">
    <source>
        <dbReference type="EMBL" id="AGK56345.1"/>
    </source>
</evidence>
<accession>N0B8F4</accession>
<dbReference type="AlphaFoldDB" id="N0B8F4"/>
<organism evidence="1 2">
    <name type="scientific">Hyphomicrobium denitrificans 1NES1</name>
    <dbReference type="NCBI Taxonomy" id="670307"/>
    <lineage>
        <taxon>Bacteria</taxon>
        <taxon>Pseudomonadati</taxon>
        <taxon>Pseudomonadota</taxon>
        <taxon>Alphaproteobacteria</taxon>
        <taxon>Hyphomicrobiales</taxon>
        <taxon>Hyphomicrobiaceae</taxon>
        <taxon>Hyphomicrobium</taxon>
    </lineage>
</organism>
<dbReference type="RefSeq" id="WP_015596383.1">
    <property type="nucleotide sequence ID" value="NC_021172.1"/>
</dbReference>
<name>N0B8F4_9HYPH</name>
<protein>
    <submittedName>
        <fullName evidence="1">Uncharacterized protein</fullName>
    </submittedName>
</protein>
<evidence type="ECO:0000313" key="2">
    <source>
        <dbReference type="Proteomes" id="UP000005952"/>
    </source>
</evidence>
<sequence>MRSDARLALLVFVIATIALSSAEAQVRAVEVPAAPLGPTLATPSVTRPSTAPSLAAPLIAAPIREAPIAAAPALVVPACPGRADCPPQAESEGTLSEAAREILKEFAKCEVEGKSLAQCLSDAPPPPRLSTLSTLERARLTDCLGSDELDSTKELWSRCAAHVR</sequence>
<proteinExistence type="predicted"/>
<gene>
    <name evidence="1" type="ORF">HYPDE_23293</name>
</gene>
<dbReference type="STRING" id="670307.HYPDE_23293"/>
<dbReference type="Proteomes" id="UP000005952">
    <property type="component" value="Chromosome"/>
</dbReference>
<keyword evidence="2" id="KW-1185">Reference proteome</keyword>
<dbReference type="EMBL" id="CP005587">
    <property type="protein sequence ID" value="AGK56345.1"/>
    <property type="molecule type" value="Genomic_DNA"/>
</dbReference>